<name>A0A6H9SX35_9BURK</name>
<keyword evidence="4" id="KW-1185">Reference proteome</keyword>
<dbReference type="Proteomes" id="UP000430232">
    <property type="component" value="Unassembled WGS sequence"/>
</dbReference>
<gene>
    <name evidence="3" type="ORF">BLA24064_03798</name>
    <name evidence="2" type="ORF">F7R21_09625</name>
</gene>
<dbReference type="EMBL" id="CABVPL010000028">
    <property type="protein sequence ID" value="VWB80573.1"/>
    <property type="molecule type" value="Genomic_DNA"/>
</dbReference>
<dbReference type="AlphaFoldDB" id="A0A6H9SX35"/>
<evidence type="ECO:0000256" key="1">
    <source>
        <dbReference type="SAM" id="MobiDB-lite"/>
    </source>
</evidence>
<protein>
    <submittedName>
        <fullName evidence="2">Peptidase</fullName>
    </submittedName>
</protein>
<evidence type="ECO:0000313" key="3">
    <source>
        <dbReference type="EMBL" id="VWB80573.1"/>
    </source>
</evidence>
<feature type="region of interest" description="Disordered" evidence="1">
    <location>
        <begin position="118"/>
        <end position="159"/>
    </location>
</feature>
<accession>A0A6H9SX35</accession>
<dbReference type="OrthoDB" id="9108797at2"/>
<sequence>MPFRPGTIRSPSAAESIAAARTAGLSRIELDPQQDRHARAALEAYADSAAAEMPWLAESLDERLRDAARNDGAGLTYCGATIGRVFDLAHAWAASQPDYAATAWERVRRDLGRMLAQPMLGQPMPEQPTRRQAEASPADRLRVPPGDHAEPLARITDAD</sequence>
<evidence type="ECO:0000313" key="4">
    <source>
        <dbReference type="Proteomes" id="UP000430232"/>
    </source>
</evidence>
<evidence type="ECO:0000313" key="5">
    <source>
        <dbReference type="Proteomes" id="UP000494222"/>
    </source>
</evidence>
<dbReference type="GeneID" id="99791078"/>
<feature type="compositionally biased region" description="Basic and acidic residues" evidence="1">
    <location>
        <begin position="128"/>
        <end position="159"/>
    </location>
</feature>
<reference evidence="3 5" key="2">
    <citation type="submission" date="2019-09" db="EMBL/GenBank/DDBJ databases">
        <authorList>
            <person name="Depoorter E."/>
        </authorList>
    </citation>
    <scope>NUCLEOTIDE SEQUENCE [LARGE SCALE GENOMIC DNA]</scope>
    <source>
        <strain evidence="3">LMG 24064</strain>
    </source>
</reference>
<evidence type="ECO:0000313" key="2">
    <source>
        <dbReference type="EMBL" id="KAB0642968.1"/>
    </source>
</evidence>
<dbReference type="RefSeq" id="WP_151064058.1">
    <property type="nucleotide sequence ID" value="NZ_CABVPL010000028.1"/>
</dbReference>
<dbReference type="EMBL" id="VZOJ01000018">
    <property type="protein sequence ID" value="KAB0642968.1"/>
    <property type="molecule type" value="Genomic_DNA"/>
</dbReference>
<dbReference type="Proteomes" id="UP000494222">
    <property type="component" value="Unassembled WGS sequence"/>
</dbReference>
<proteinExistence type="predicted"/>
<organism evidence="2 4">
    <name type="scientific">Burkholderia latens</name>
    <dbReference type="NCBI Taxonomy" id="488446"/>
    <lineage>
        <taxon>Bacteria</taxon>
        <taxon>Pseudomonadati</taxon>
        <taxon>Pseudomonadota</taxon>
        <taxon>Betaproteobacteria</taxon>
        <taxon>Burkholderiales</taxon>
        <taxon>Burkholderiaceae</taxon>
        <taxon>Burkholderia</taxon>
        <taxon>Burkholderia cepacia complex</taxon>
    </lineage>
</organism>
<reference evidence="2 4" key="1">
    <citation type="submission" date="2019-09" db="EMBL/GenBank/DDBJ databases">
        <title>Draft genome sequences of 48 bacterial type strains from the CCUG.</title>
        <authorList>
            <person name="Tunovic T."/>
            <person name="Pineiro-Iglesias B."/>
            <person name="Unosson C."/>
            <person name="Inganas E."/>
            <person name="Ohlen M."/>
            <person name="Cardew S."/>
            <person name="Jensie-Markopoulos S."/>
            <person name="Salva-Serra F."/>
            <person name="Jaen-Luchoro D."/>
            <person name="Karlsson R."/>
            <person name="Svensson-Stadler L."/>
            <person name="Chun J."/>
            <person name="Moore E."/>
        </authorList>
    </citation>
    <scope>NUCLEOTIDE SEQUENCE [LARGE SCALE GENOMIC DNA]</scope>
    <source>
        <strain evidence="2 4">CCUG 54555</strain>
    </source>
</reference>